<evidence type="ECO:0000313" key="2">
    <source>
        <dbReference type="EMBL" id="MED6150706.1"/>
    </source>
</evidence>
<gene>
    <name evidence="2" type="ORF">PIB30_075074</name>
</gene>
<feature type="region of interest" description="Disordered" evidence="1">
    <location>
        <begin position="59"/>
        <end position="89"/>
    </location>
</feature>
<dbReference type="EMBL" id="JASCZI010091569">
    <property type="protein sequence ID" value="MED6150706.1"/>
    <property type="molecule type" value="Genomic_DNA"/>
</dbReference>
<dbReference type="Proteomes" id="UP001341840">
    <property type="component" value="Unassembled WGS sequence"/>
</dbReference>
<feature type="compositionally biased region" description="Polar residues" evidence="1">
    <location>
        <begin position="61"/>
        <end position="80"/>
    </location>
</feature>
<feature type="region of interest" description="Disordered" evidence="1">
    <location>
        <begin position="1"/>
        <end position="41"/>
    </location>
</feature>
<organism evidence="2 3">
    <name type="scientific">Stylosanthes scabra</name>
    <dbReference type="NCBI Taxonomy" id="79078"/>
    <lineage>
        <taxon>Eukaryota</taxon>
        <taxon>Viridiplantae</taxon>
        <taxon>Streptophyta</taxon>
        <taxon>Embryophyta</taxon>
        <taxon>Tracheophyta</taxon>
        <taxon>Spermatophyta</taxon>
        <taxon>Magnoliopsida</taxon>
        <taxon>eudicotyledons</taxon>
        <taxon>Gunneridae</taxon>
        <taxon>Pentapetalae</taxon>
        <taxon>rosids</taxon>
        <taxon>fabids</taxon>
        <taxon>Fabales</taxon>
        <taxon>Fabaceae</taxon>
        <taxon>Papilionoideae</taxon>
        <taxon>50 kb inversion clade</taxon>
        <taxon>dalbergioids sensu lato</taxon>
        <taxon>Dalbergieae</taxon>
        <taxon>Pterocarpus clade</taxon>
        <taxon>Stylosanthes</taxon>
    </lineage>
</organism>
<feature type="non-terminal residue" evidence="2">
    <location>
        <position position="89"/>
    </location>
</feature>
<evidence type="ECO:0000256" key="1">
    <source>
        <dbReference type="SAM" id="MobiDB-lite"/>
    </source>
</evidence>
<evidence type="ECO:0000313" key="3">
    <source>
        <dbReference type="Proteomes" id="UP001341840"/>
    </source>
</evidence>
<sequence>MVLEPQTQWSSLQVREPTKKRFHQESTKRGLGEQGSSHVCTREAHSGVLSTTFEPHLDVAQTWSSPSHKSSPQAPSNHVWSTPRRGPNV</sequence>
<accession>A0ABU6TPF7</accession>
<comment type="caution">
    <text evidence="2">The sequence shown here is derived from an EMBL/GenBank/DDBJ whole genome shotgun (WGS) entry which is preliminary data.</text>
</comment>
<name>A0ABU6TPF7_9FABA</name>
<feature type="compositionally biased region" description="Polar residues" evidence="1">
    <location>
        <begin position="1"/>
        <end position="13"/>
    </location>
</feature>
<protein>
    <submittedName>
        <fullName evidence="2">Uncharacterized protein</fullName>
    </submittedName>
</protein>
<proteinExistence type="predicted"/>
<reference evidence="2 3" key="1">
    <citation type="journal article" date="2023" name="Plants (Basel)">
        <title>Bridging the Gap: Combining Genomics and Transcriptomics Approaches to Understand Stylosanthes scabra, an Orphan Legume from the Brazilian Caatinga.</title>
        <authorList>
            <person name="Ferreira-Neto J.R.C."/>
            <person name="da Silva M.D."/>
            <person name="Binneck E."/>
            <person name="de Melo N.F."/>
            <person name="da Silva R.H."/>
            <person name="de Melo A.L.T.M."/>
            <person name="Pandolfi V."/>
            <person name="Bustamante F.O."/>
            <person name="Brasileiro-Vidal A.C."/>
            <person name="Benko-Iseppon A.M."/>
        </authorList>
    </citation>
    <scope>NUCLEOTIDE SEQUENCE [LARGE SCALE GENOMIC DNA]</scope>
    <source>
        <tissue evidence="2">Leaves</tissue>
    </source>
</reference>
<keyword evidence="3" id="KW-1185">Reference proteome</keyword>
<feature type="compositionally biased region" description="Basic and acidic residues" evidence="1">
    <location>
        <begin position="16"/>
        <end position="31"/>
    </location>
</feature>